<sequence length="267" mass="29016">MLQYFREAPPISRTLAAITFALSLLVYTYVLSYSNFAFRPQAFLQLPPELWRLFTPFFLTERGIGVLWDTYFLYTYGAKLEVASPRFSQRADFFAYICFVCLVILGLNIVIGGTAFATPLALAFITTSTIDSWGLPVSLLGLATFPSQYLPYAFLPTTLLISGPIGALIHGTGLVGAHLYDLLTGLYPQYGGPRRSLIATPGWMRRLWGTRAELVRPYGTVLNANAAVGAASDGVGVSAWGVGWGKWGEGQRLGGDAEGSGGLVDYD</sequence>
<comment type="function">
    <text evidence="7">May be involved in the degradation of misfolded endoplasmic reticulum (ER) luminal proteins.</text>
</comment>
<keyword evidence="4 7" id="KW-0256">Endoplasmic reticulum</keyword>
<keyword evidence="5 7" id="KW-1133">Transmembrane helix</keyword>
<comment type="caution">
    <text evidence="7">Lacks conserved residue(s) required for the propagation of feature annotation.</text>
</comment>
<dbReference type="GO" id="GO:0005789">
    <property type="term" value="C:endoplasmic reticulum membrane"/>
    <property type="evidence" value="ECO:0007669"/>
    <property type="project" value="UniProtKB-SubCell"/>
</dbReference>
<dbReference type="GO" id="GO:0006950">
    <property type="term" value="P:response to stress"/>
    <property type="evidence" value="ECO:0007669"/>
    <property type="project" value="UniProtKB-ARBA"/>
</dbReference>
<name>A0A2J6T3N9_9HELO</name>
<dbReference type="InParanoid" id="A0A2J6T3N9"/>
<dbReference type="Pfam" id="PF04511">
    <property type="entry name" value="DER1"/>
    <property type="match status" value="1"/>
</dbReference>
<dbReference type="InterPro" id="IPR007599">
    <property type="entry name" value="DER1"/>
</dbReference>
<evidence type="ECO:0000256" key="3">
    <source>
        <dbReference type="ARBA" id="ARBA00022692"/>
    </source>
</evidence>
<dbReference type="EMBL" id="KZ613846">
    <property type="protein sequence ID" value="PMD57644.1"/>
    <property type="molecule type" value="Genomic_DNA"/>
</dbReference>
<dbReference type="STRING" id="1095630.A0A2J6T3N9"/>
<keyword evidence="6 7" id="KW-0472">Membrane</keyword>
<feature type="transmembrane region" description="Helical" evidence="7">
    <location>
        <begin position="149"/>
        <end position="169"/>
    </location>
</feature>
<evidence type="ECO:0000256" key="6">
    <source>
        <dbReference type="ARBA" id="ARBA00023136"/>
    </source>
</evidence>
<dbReference type="OrthoDB" id="19102at2759"/>
<evidence type="ECO:0000256" key="2">
    <source>
        <dbReference type="ARBA" id="ARBA00008917"/>
    </source>
</evidence>
<evidence type="ECO:0000313" key="8">
    <source>
        <dbReference type="EMBL" id="PMD57644.1"/>
    </source>
</evidence>
<organism evidence="8 9">
    <name type="scientific">Hyaloscypha bicolor E</name>
    <dbReference type="NCBI Taxonomy" id="1095630"/>
    <lineage>
        <taxon>Eukaryota</taxon>
        <taxon>Fungi</taxon>
        <taxon>Dikarya</taxon>
        <taxon>Ascomycota</taxon>
        <taxon>Pezizomycotina</taxon>
        <taxon>Leotiomycetes</taxon>
        <taxon>Helotiales</taxon>
        <taxon>Hyaloscyphaceae</taxon>
        <taxon>Hyaloscypha</taxon>
        <taxon>Hyaloscypha bicolor</taxon>
    </lineage>
</organism>
<dbReference type="RefSeq" id="XP_024734548.1">
    <property type="nucleotide sequence ID" value="XM_024885907.1"/>
</dbReference>
<dbReference type="Proteomes" id="UP000235371">
    <property type="component" value="Unassembled WGS sequence"/>
</dbReference>
<evidence type="ECO:0000256" key="7">
    <source>
        <dbReference type="RuleBase" id="RU363059"/>
    </source>
</evidence>
<dbReference type="AlphaFoldDB" id="A0A2J6T3N9"/>
<comment type="subcellular location">
    <subcellularLocation>
        <location evidence="1 7">Endoplasmic reticulum membrane</location>
        <topology evidence="1 7">Multi-pass membrane protein</topology>
    </subcellularLocation>
</comment>
<feature type="transmembrane region" description="Helical" evidence="7">
    <location>
        <begin position="12"/>
        <end position="30"/>
    </location>
</feature>
<evidence type="ECO:0000256" key="1">
    <source>
        <dbReference type="ARBA" id="ARBA00004477"/>
    </source>
</evidence>
<accession>A0A2J6T3N9</accession>
<reference evidence="8 9" key="1">
    <citation type="submission" date="2016-04" db="EMBL/GenBank/DDBJ databases">
        <title>A degradative enzymes factory behind the ericoid mycorrhizal symbiosis.</title>
        <authorList>
            <consortium name="DOE Joint Genome Institute"/>
            <person name="Martino E."/>
            <person name="Morin E."/>
            <person name="Grelet G."/>
            <person name="Kuo A."/>
            <person name="Kohler A."/>
            <person name="Daghino S."/>
            <person name="Barry K."/>
            <person name="Choi C."/>
            <person name="Cichocki N."/>
            <person name="Clum A."/>
            <person name="Copeland A."/>
            <person name="Hainaut M."/>
            <person name="Haridas S."/>
            <person name="Labutti K."/>
            <person name="Lindquist E."/>
            <person name="Lipzen A."/>
            <person name="Khouja H.-R."/>
            <person name="Murat C."/>
            <person name="Ohm R."/>
            <person name="Olson A."/>
            <person name="Spatafora J."/>
            <person name="Veneault-Fourrey C."/>
            <person name="Henrissat B."/>
            <person name="Grigoriev I."/>
            <person name="Martin F."/>
            <person name="Perotto S."/>
        </authorList>
    </citation>
    <scope>NUCLEOTIDE SEQUENCE [LARGE SCALE GENOMIC DNA]</scope>
    <source>
        <strain evidence="8 9">E</strain>
    </source>
</reference>
<proteinExistence type="inferred from homology"/>
<comment type="similarity">
    <text evidence="2 7">Belongs to the derlin family.</text>
</comment>
<evidence type="ECO:0000313" key="9">
    <source>
        <dbReference type="Proteomes" id="UP000235371"/>
    </source>
</evidence>
<protein>
    <recommendedName>
        <fullName evidence="7">Derlin</fullName>
    </recommendedName>
</protein>
<gene>
    <name evidence="8" type="ORF">K444DRAFT_653901</name>
</gene>
<keyword evidence="3 7" id="KW-0812">Transmembrane</keyword>
<dbReference type="SUPFAM" id="SSF144091">
    <property type="entry name" value="Rhomboid-like"/>
    <property type="match status" value="1"/>
</dbReference>
<dbReference type="PANTHER" id="PTHR11009">
    <property type="entry name" value="DER1-LIKE PROTEIN, DERLIN"/>
    <property type="match status" value="1"/>
</dbReference>
<evidence type="ECO:0000256" key="4">
    <source>
        <dbReference type="ARBA" id="ARBA00022824"/>
    </source>
</evidence>
<keyword evidence="9" id="KW-1185">Reference proteome</keyword>
<evidence type="ECO:0000256" key="5">
    <source>
        <dbReference type="ARBA" id="ARBA00022989"/>
    </source>
</evidence>
<feature type="transmembrane region" description="Helical" evidence="7">
    <location>
        <begin position="93"/>
        <end position="125"/>
    </location>
</feature>
<dbReference type="InterPro" id="IPR035952">
    <property type="entry name" value="Rhomboid-like_sf"/>
</dbReference>
<dbReference type="GeneID" id="36593984"/>